<dbReference type="AlphaFoldDB" id="A0A9W8DSB5"/>
<name>A0A9W8DSB5_9FUNG</name>
<evidence type="ECO:0000313" key="9">
    <source>
        <dbReference type="EMBL" id="KAJ1916294.1"/>
    </source>
</evidence>
<dbReference type="GO" id="GO:0005794">
    <property type="term" value="C:Golgi apparatus"/>
    <property type="evidence" value="ECO:0007669"/>
    <property type="project" value="UniProtKB-SubCell"/>
</dbReference>
<evidence type="ECO:0000256" key="4">
    <source>
        <dbReference type="ARBA" id="ARBA00022448"/>
    </source>
</evidence>
<dbReference type="CDD" id="cd14942">
    <property type="entry name" value="TRAPPC3_bet3"/>
    <property type="match status" value="1"/>
</dbReference>
<reference evidence="9" key="1">
    <citation type="submission" date="2022-07" db="EMBL/GenBank/DDBJ databases">
        <title>Phylogenomic reconstructions and comparative analyses of Kickxellomycotina fungi.</title>
        <authorList>
            <person name="Reynolds N.K."/>
            <person name="Stajich J.E."/>
            <person name="Barry K."/>
            <person name="Grigoriev I.V."/>
            <person name="Crous P."/>
            <person name="Smith M.E."/>
        </authorList>
    </citation>
    <scope>NUCLEOTIDE SEQUENCE</scope>
    <source>
        <strain evidence="9">NBRC 100468</strain>
    </source>
</reference>
<keyword evidence="5" id="KW-0256">Endoplasmic reticulum</keyword>
<evidence type="ECO:0000256" key="8">
    <source>
        <dbReference type="PIRNR" id="PIRNR018293"/>
    </source>
</evidence>
<dbReference type="GO" id="GO:0030008">
    <property type="term" value="C:TRAPP complex"/>
    <property type="evidence" value="ECO:0007669"/>
    <property type="project" value="InterPro"/>
</dbReference>
<keyword evidence="7 8" id="KW-0333">Golgi apparatus</keyword>
<comment type="similarity">
    <text evidence="3 8">Belongs to the TRAPP small subunits family. BET3 subfamily.</text>
</comment>
<evidence type="ECO:0000256" key="7">
    <source>
        <dbReference type="ARBA" id="ARBA00023034"/>
    </source>
</evidence>
<evidence type="ECO:0000256" key="6">
    <source>
        <dbReference type="ARBA" id="ARBA00022892"/>
    </source>
</evidence>
<evidence type="ECO:0000256" key="5">
    <source>
        <dbReference type="ARBA" id="ARBA00022824"/>
    </source>
</evidence>
<comment type="caution">
    <text evidence="9">The sequence shown here is derived from an EMBL/GenBank/DDBJ whole genome shotgun (WGS) entry which is preliminary data.</text>
</comment>
<dbReference type="SUPFAM" id="SSF111126">
    <property type="entry name" value="Ligand-binding domain in the NO signalling and Golgi transport"/>
    <property type="match status" value="1"/>
</dbReference>
<dbReference type="GO" id="GO:0016236">
    <property type="term" value="P:macroautophagy"/>
    <property type="evidence" value="ECO:0007669"/>
    <property type="project" value="UniProtKB-ARBA"/>
</dbReference>
<comment type="subcellular location">
    <subcellularLocation>
        <location evidence="2">Endoplasmic reticulum</location>
    </subcellularLocation>
    <subcellularLocation>
        <location evidence="1 8">Golgi apparatus</location>
        <location evidence="1 8">cis-Golgi network</location>
    </subcellularLocation>
</comment>
<dbReference type="InterPro" id="IPR016721">
    <property type="entry name" value="Bet3"/>
</dbReference>
<sequence>MSRSLEEIGQEAWKSKVEKVNLEVFAFTYGSLVVQLIKDYEDYEQVNNKLEKMGYNIGIRLIDDFLARTSSTSNNVNRCETFEEAMEVMAKVAFQMFLNIQPKVAISGANSDECLLELETNPLNEFVELPPAVAEGGLWYSNVLCGVIRGALEMIQMEVKAEFVSDVLRSSDNTTLIRIKLIKILDEEVPIEED</sequence>
<keyword evidence="10" id="KW-1185">Reference proteome</keyword>
<evidence type="ECO:0000256" key="1">
    <source>
        <dbReference type="ARBA" id="ARBA00004222"/>
    </source>
</evidence>
<dbReference type="OrthoDB" id="10262857at2759"/>
<evidence type="ECO:0000313" key="10">
    <source>
        <dbReference type="Proteomes" id="UP001150538"/>
    </source>
</evidence>
<evidence type="ECO:0000256" key="3">
    <source>
        <dbReference type="ARBA" id="ARBA00006218"/>
    </source>
</evidence>
<proteinExistence type="inferred from homology"/>
<dbReference type="PIRSF" id="PIRSF018293">
    <property type="entry name" value="TRAPP_I_complex_Bet3"/>
    <property type="match status" value="1"/>
</dbReference>
<dbReference type="EMBL" id="JANBPU010000108">
    <property type="protein sequence ID" value="KAJ1916294.1"/>
    <property type="molecule type" value="Genomic_DNA"/>
</dbReference>
<protein>
    <recommendedName>
        <fullName evidence="8">Trafficking protein particle complex subunit BET3</fullName>
    </recommendedName>
</protein>
<dbReference type="Proteomes" id="UP001150538">
    <property type="component" value="Unassembled WGS sequence"/>
</dbReference>
<accession>A0A9W8DSB5</accession>
<dbReference type="GO" id="GO:0005783">
    <property type="term" value="C:endoplasmic reticulum"/>
    <property type="evidence" value="ECO:0007669"/>
    <property type="project" value="UniProtKB-SubCell"/>
</dbReference>
<organism evidence="9 10">
    <name type="scientific">Mycoemilia scoparia</name>
    <dbReference type="NCBI Taxonomy" id="417184"/>
    <lineage>
        <taxon>Eukaryota</taxon>
        <taxon>Fungi</taxon>
        <taxon>Fungi incertae sedis</taxon>
        <taxon>Zoopagomycota</taxon>
        <taxon>Kickxellomycotina</taxon>
        <taxon>Kickxellomycetes</taxon>
        <taxon>Kickxellales</taxon>
        <taxon>Kickxellaceae</taxon>
        <taxon>Mycoemilia</taxon>
    </lineage>
</organism>
<evidence type="ECO:0000256" key="2">
    <source>
        <dbReference type="ARBA" id="ARBA00004240"/>
    </source>
</evidence>
<dbReference type="PANTHER" id="PTHR13048">
    <property type="entry name" value="TRAFFICKING PROTEIN PARTICLE COMPLEX SUBUNIT 3"/>
    <property type="match status" value="1"/>
</dbReference>
<keyword evidence="4 8" id="KW-0813">Transport</keyword>
<dbReference type="InterPro" id="IPR007194">
    <property type="entry name" value="TRAPP_component"/>
</dbReference>
<dbReference type="Pfam" id="PF04051">
    <property type="entry name" value="TRAPP"/>
    <property type="match status" value="1"/>
</dbReference>
<gene>
    <name evidence="9" type="ORF">H4219_003862</name>
</gene>
<dbReference type="FunFam" id="3.30.1380.20:FF:000001">
    <property type="entry name" value="Trafficking protein particle complex subunit BET3"/>
    <property type="match status" value="1"/>
</dbReference>
<dbReference type="Gene3D" id="3.30.1380.20">
    <property type="entry name" value="Trafficking protein particle complex subunit 3"/>
    <property type="match status" value="1"/>
</dbReference>
<dbReference type="InterPro" id="IPR024096">
    <property type="entry name" value="NO_sig/Golgi_transp_ligand-bd"/>
</dbReference>
<dbReference type="GO" id="GO:0048193">
    <property type="term" value="P:Golgi vesicle transport"/>
    <property type="evidence" value="ECO:0007669"/>
    <property type="project" value="InterPro"/>
</dbReference>
<keyword evidence="6 8" id="KW-0931">ER-Golgi transport</keyword>